<dbReference type="SUPFAM" id="SSF52972">
    <property type="entry name" value="ITPase-like"/>
    <property type="match status" value="1"/>
</dbReference>
<dbReference type="FunFam" id="3.90.950.10:FF:000029">
    <property type="entry name" value="Maf-like protein yhdE"/>
    <property type="match status" value="1"/>
</dbReference>
<keyword evidence="4" id="KW-1185">Reference proteome</keyword>
<dbReference type="PANTHER" id="PTHR43213:SF5">
    <property type="entry name" value="BIFUNCTIONAL DTTP_UTP PYROPHOSPHATASE_METHYLTRANSFERASE PROTEIN-RELATED"/>
    <property type="match status" value="1"/>
</dbReference>
<dbReference type="Gene3D" id="3.90.950.10">
    <property type="match status" value="1"/>
</dbReference>
<evidence type="ECO:0000313" key="4">
    <source>
        <dbReference type="Proteomes" id="UP000016088"/>
    </source>
</evidence>
<proteinExistence type="inferred from homology"/>
<dbReference type="Pfam" id="PF02545">
    <property type="entry name" value="Maf"/>
    <property type="match status" value="1"/>
</dbReference>
<protein>
    <submittedName>
        <fullName evidence="3">Maf-like protein</fullName>
    </submittedName>
</protein>
<dbReference type="HOGENOM" id="CLU_040416_0_2_1"/>
<dbReference type="OMA" id="VIGCDSV"/>
<keyword evidence="2" id="KW-0378">Hydrolase</keyword>
<name>S9Q6Q0_SCHOY</name>
<reference evidence="3 4" key="1">
    <citation type="journal article" date="2011" name="Science">
        <title>Comparative functional genomics of the fission yeasts.</title>
        <authorList>
            <person name="Rhind N."/>
            <person name="Chen Z."/>
            <person name="Yassour M."/>
            <person name="Thompson D.A."/>
            <person name="Haas B.J."/>
            <person name="Habib N."/>
            <person name="Wapinski I."/>
            <person name="Roy S."/>
            <person name="Lin M.F."/>
            <person name="Heiman D.I."/>
            <person name="Young S.K."/>
            <person name="Furuya K."/>
            <person name="Guo Y."/>
            <person name="Pidoux A."/>
            <person name="Chen H.M."/>
            <person name="Robbertse B."/>
            <person name="Goldberg J.M."/>
            <person name="Aoki K."/>
            <person name="Bayne E.H."/>
            <person name="Berlin A.M."/>
            <person name="Desjardins C.A."/>
            <person name="Dobbs E."/>
            <person name="Dukaj L."/>
            <person name="Fan L."/>
            <person name="FitzGerald M.G."/>
            <person name="French C."/>
            <person name="Gujja S."/>
            <person name="Hansen K."/>
            <person name="Keifenheim D."/>
            <person name="Levin J.Z."/>
            <person name="Mosher R.A."/>
            <person name="Mueller C.A."/>
            <person name="Pfiffner J."/>
            <person name="Priest M."/>
            <person name="Russ C."/>
            <person name="Smialowska A."/>
            <person name="Swoboda P."/>
            <person name="Sykes S.M."/>
            <person name="Vaughn M."/>
            <person name="Vengrova S."/>
            <person name="Yoder R."/>
            <person name="Zeng Q."/>
            <person name="Allshire R."/>
            <person name="Baulcombe D."/>
            <person name="Birren B.W."/>
            <person name="Brown W."/>
            <person name="Ekwall K."/>
            <person name="Kellis M."/>
            <person name="Leatherwood J."/>
            <person name="Levin H."/>
            <person name="Margalit H."/>
            <person name="Martienssen R."/>
            <person name="Nieduszynski C.A."/>
            <person name="Spatafora J.W."/>
            <person name="Friedman N."/>
            <person name="Dalgaard J.Z."/>
            <person name="Baumann P."/>
            <person name="Niki H."/>
            <person name="Regev A."/>
            <person name="Nusbaum C."/>
        </authorList>
    </citation>
    <scope>NUCLEOTIDE SEQUENCE [LARGE SCALE GENOMIC DNA]</scope>
    <source>
        <strain evidence="4">yFS286</strain>
    </source>
</reference>
<dbReference type="CDD" id="cd00555">
    <property type="entry name" value="Maf"/>
    <property type="match status" value="1"/>
</dbReference>
<dbReference type="NCBIfam" id="TIGR00172">
    <property type="entry name" value="maf"/>
    <property type="match status" value="1"/>
</dbReference>
<dbReference type="GeneID" id="25033523"/>
<dbReference type="HAMAP" id="MF_00528">
    <property type="entry name" value="Maf"/>
    <property type="match status" value="1"/>
</dbReference>
<evidence type="ECO:0000256" key="2">
    <source>
        <dbReference type="ARBA" id="ARBA00022801"/>
    </source>
</evidence>
<evidence type="ECO:0000313" key="3">
    <source>
        <dbReference type="EMBL" id="EPX75318.1"/>
    </source>
</evidence>
<dbReference type="EMBL" id="KE503206">
    <property type="protein sequence ID" value="EPX75318.1"/>
    <property type="molecule type" value="Genomic_DNA"/>
</dbReference>
<dbReference type="AlphaFoldDB" id="S9Q6Q0"/>
<dbReference type="GO" id="GO:0047429">
    <property type="term" value="F:nucleoside triphosphate diphosphatase activity"/>
    <property type="evidence" value="ECO:0007669"/>
    <property type="project" value="InterPro"/>
</dbReference>
<gene>
    <name evidence="3" type="ORF">SOCG_04561</name>
</gene>
<dbReference type="InterPro" id="IPR003697">
    <property type="entry name" value="Maf-like"/>
</dbReference>
<dbReference type="RefSeq" id="XP_013017761.1">
    <property type="nucleotide sequence ID" value="XM_013162307.1"/>
</dbReference>
<dbReference type="PIRSF" id="PIRSF006305">
    <property type="entry name" value="Maf"/>
    <property type="match status" value="1"/>
</dbReference>
<dbReference type="PANTHER" id="PTHR43213">
    <property type="entry name" value="BIFUNCTIONAL DTTP/UTP PYROPHOSPHATASE/METHYLTRANSFERASE PROTEIN-RELATED"/>
    <property type="match status" value="1"/>
</dbReference>
<accession>S9Q6Q0</accession>
<comment type="cofactor">
    <cofactor evidence="1">
        <name>a divalent metal cation</name>
        <dbReference type="ChEBI" id="CHEBI:60240"/>
    </cofactor>
</comment>
<dbReference type="InterPro" id="IPR029001">
    <property type="entry name" value="ITPase-like_fam"/>
</dbReference>
<dbReference type="Proteomes" id="UP000016088">
    <property type="component" value="Unassembled WGS sequence"/>
</dbReference>
<evidence type="ECO:0000256" key="1">
    <source>
        <dbReference type="ARBA" id="ARBA00001968"/>
    </source>
</evidence>
<dbReference type="OrthoDB" id="10267058at2759"/>
<dbReference type="eggNOG" id="KOG1509">
    <property type="taxonomic scope" value="Eukaryota"/>
</dbReference>
<sequence>MDALPPSYESHFTLNTPVHEQLKDKRVILASGSPRRKELFRQMGFSNVEVFVSGFAENLSKSAYVTPWEYAADTSSQKALAVYQNLAAEEDSPDVVIAADTVLILDSEIIEKPADPKHHLSILKKLRDSREPHKVFTAVTVIVPLDVPVHPGYVMKTHLEETQVKFDPSLTDEFLEAYVRSGEGLDKAGGYGIQGFGALLVESIQGDYTNIVGLPLRATYRLLEEALDQGNAENYD</sequence>
<dbReference type="VEuPathDB" id="FungiDB:SOCG_04561"/>
<organism evidence="3 4">
    <name type="scientific">Schizosaccharomyces octosporus (strain yFS286)</name>
    <name type="common">Fission yeast</name>
    <name type="synonym">Octosporomyces octosporus</name>
    <dbReference type="NCBI Taxonomy" id="483514"/>
    <lineage>
        <taxon>Eukaryota</taxon>
        <taxon>Fungi</taxon>
        <taxon>Dikarya</taxon>
        <taxon>Ascomycota</taxon>
        <taxon>Taphrinomycotina</taxon>
        <taxon>Schizosaccharomycetes</taxon>
        <taxon>Schizosaccharomycetales</taxon>
        <taxon>Schizosaccharomycetaceae</taxon>
        <taxon>Schizosaccharomyces</taxon>
    </lineage>
</organism>